<reference evidence="4 5" key="1">
    <citation type="submission" date="2020-10" db="EMBL/GenBank/DDBJ databases">
        <title>Bacillus sp. HD4P25, an endophyte from a halophyte.</title>
        <authorList>
            <person name="Sun J.-Q."/>
        </authorList>
    </citation>
    <scope>NUCLEOTIDE SEQUENCE [LARGE SCALE GENOMIC DNA]</scope>
    <source>
        <strain evidence="4 5">YIM 93174</strain>
    </source>
</reference>
<feature type="domain" description="SbsC C-terminal" evidence="3">
    <location>
        <begin position="49"/>
        <end position="179"/>
    </location>
</feature>
<proteinExistence type="predicted"/>
<dbReference type="Gene3D" id="1.20.58.780">
    <property type="match status" value="1"/>
</dbReference>
<feature type="chain" id="PRO_5046305236" description="SbsC C-terminal domain-containing protein" evidence="2">
    <location>
        <begin position="20"/>
        <end position="362"/>
    </location>
</feature>
<dbReference type="SUPFAM" id="SSF54427">
    <property type="entry name" value="NTF2-like"/>
    <property type="match status" value="1"/>
</dbReference>
<feature type="signal peptide" evidence="2">
    <location>
        <begin position="1"/>
        <end position="19"/>
    </location>
</feature>
<organism evidence="4 5">
    <name type="scientific">Litchfieldia luteola</name>
    <dbReference type="NCBI Taxonomy" id="682179"/>
    <lineage>
        <taxon>Bacteria</taxon>
        <taxon>Bacillati</taxon>
        <taxon>Bacillota</taxon>
        <taxon>Bacilli</taxon>
        <taxon>Bacillales</taxon>
        <taxon>Bacillaceae</taxon>
        <taxon>Litchfieldia</taxon>
    </lineage>
</organism>
<dbReference type="EMBL" id="JADCLJ010000007">
    <property type="protein sequence ID" value="MBE4907098.1"/>
    <property type="molecule type" value="Genomic_DNA"/>
</dbReference>
<protein>
    <recommendedName>
        <fullName evidence="3">SbsC C-terminal domain-containing protein</fullName>
    </recommendedName>
</protein>
<keyword evidence="5" id="KW-1185">Reference proteome</keyword>
<evidence type="ECO:0000259" key="3">
    <source>
        <dbReference type="Pfam" id="PF18058"/>
    </source>
</evidence>
<sequence length="362" mass="40628">MKKQIIVLSSMLLFLFTLAFLPVDTAEASVTAVEKLVKQAEANGAKLKKEISVEYTKGVKIPDQKLYNATKDSLHKAMAEVNKLSASQKQAYEKRLKDNVEVHYIRAQAYIDAMVSGNKIVAKTNQFNALYADNPLTDQTEAAYHALTSEIRKQAKLLYRVYGKSTREAILAKYKGPAEKAKNDSALVISAKMTLDKLITLVETDANEASITKQLELLDGFLNKIKNQLVVSAINDLLSEYFFTEEEMAVFELIERNVDVFNNEDVDGYMADLASDYPNLAQTKATIEGTFAMYDLLAELFEIDILEITEDTASVRIVLQTTSLVESDFKDNVVEFVQVVKKENGKWVLTDQVEILAIEYLE</sequence>
<dbReference type="Proteomes" id="UP001516662">
    <property type="component" value="Unassembled WGS sequence"/>
</dbReference>
<keyword evidence="1" id="KW-0175">Coiled coil</keyword>
<dbReference type="Gene3D" id="3.10.450.50">
    <property type="match status" value="1"/>
</dbReference>
<dbReference type="RefSeq" id="WP_193534574.1">
    <property type="nucleotide sequence ID" value="NZ_JADCLJ010000007.1"/>
</dbReference>
<dbReference type="InterPro" id="IPR032710">
    <property type="entry name" value="NTF2-like_dom_sf"/>
</dbReference>
<dbReference type="Pfam" id="PF18058">
    <property type="entry name" value="SbsC_C"/>
    <property type="match status" value="1"/>
</dbReference>
<gene>
    <name evidence="4" type="ORF">IMZ08_03375</name>
</gene>
<evidence type="ECO:0000256" key="2">
    <source>
        <dbReference type="SAM" id="SignalP"/>
    </source>
</evidence>
<evidence type="ECO:0000256" key="1">
    <source>
        <dbReference type="SAM" id="Coils"/>
    </source>
</evidence>
<evidence type="ECO:0000313" key="5">
    <source>
        <dbReference type="Proteomes" id="UP001516662"/>
    </source>
</evidence>
<dbReference type="InterPro" id="IPR041378">
    <property type="entry name" value="S-layer_SbsC_C"/>
</dbReference>
<evidence type="ECO:0000313" key="4">
    <source>
        <dbReference type="EMBL" id="MBE4907098.1"/>
    </source>
</evidence>
<keyword evidence="2" id="KW-0732">Signal</keyword>
<feature type="coiled-coil region" evidence="1">
    <location>
        <begin position="23"/>
        <end position="50"/>
    </location>
</feature>
<accession>A0ABR9QF24</accession>
<comment type="caution">
    <text evidence="4">The sequence shown here is derived from an EMBL/GenBank/DDBJ whole genome shotgun (WGS) entry which is preliminary data.</text>
</comment>
<name>A0ABR9QF24_9BACI</name>